<accession>A0A5C5FXX5</accession>
<name>A0A5C5FXX5_9BASI</name>
<comment type="caution">
    <text evidence="3">The sequence shown here is derived from an EMBL/GenBank/DDBJ whole genome shotgun (WGS) entry which is preliminary data.</text>
</comment>
<keyword evidence="1" id="KW-0175">Coiled coil</keyword>
<dbReference type="OrthoDB" id="5321006at2759"/>
<feature type="region of interest" description="Disordered" evidence="2">
    <location>
        <begin position="338"/>
        <end position="417"/>
    </location>
</feature>
<feature type="non-terminal residue" evidence="3">
    <location>
        <position position="568"/>
    </location>
</feature>
<dbReference type="Proteomes" id="UP000311382">
    <property type="component" value="Unassembled WGS sequence"/>
</dbReference>
<gene>
    <name evidence="3" type="ORF">DMC30DRAFT_338171</name>
</gene>
<evidence type="ECO:0000313" key="3">
    <source>
        <dbReference type="EMBL" id="TNY21485.1"/>
    </source>
</evidence>
<feature type="region of interest" description="Disordered" evidence="2">
    <location>
        <begin position="479"/>
        <end position="499"/>
    </location>
</feature>
<sequence length="568" mass="58742">MQDLWLRADYPIGPFAHAPVDQAVADVLAKAPWSAWATGEVAFRFQLVDRPQAGTAFLALLHPSPQRPPTGATVPSDGLRYLCAEPNERRTVSHHTVSCPTSLAAPTQNQHLSVELECLTSACGHFPPVSPDQPLPPGSPELRLTRFRKRWRITNGQNPTLWFVWWGQDDSGGMGGQGSAPQAPPGWDTTPARQYPLRLPPNVPTQPIFPFPSPSRIAAAAAAAAAGGAGGGGPVGTPAQARTAPPPPPPGTGSAAAQYGTPQPQQAPGGGGGGGAPTPYAARQQQLAQLVAGAGAGPSSAAASGASGNAALEARQAQFQAQQAAQAQLLAAGAGAGAGVGAARGAPPPGGPQQQQQQQQAYLLAQQRQAAHAQAQAVTPSQPPRKPPGSSHGPATAAPSSLVAPAPAPALTPPHAHAYDDALSTDVLDFLTPRQLALHRFATGHELAAALFDSAWTARDVERGVPRAREMREVLGTGGVSRSTGEVRPGHGNGNGNGNGVVPGFGAREGPLALWGTAAARIAVRGAMDVEPERAALPLEERRKRLEELLRETEDRIGKMEVRHQERI</sequence>
<proteinExistence type="predicted"/>
<dbReference type="STRING" id="5288.A0A5C5FXX5"/>
<organism evidence="3 4">
    <name type="scientific">Rhodotorula diobovata</name>
    <dbReference type="NCBI Taxonomy" id="5288"/>
    <lineage>
        <taxon>Eukaryota</taxon>
        <taxon>Fungi</taxon>
        <taxon>Dikarya</taxon>
        <taxon>Basidiomycota</taxon>
        <taxon>Pucciniomycotina</taxon>
        <taxon>Microbotryomycetes</taxon>
        <taxon>Sporidiobolales</taxon>
        <taxon>Sporidiobolaceae</taxon>
        <taxon>Rhodotorula</taxon>
    </lineage>
</organism>
<feature type="compositionally biased region" description="Low complexity" evidence="2">
    <location>
        <begin position="252"/>
        <end position="267"/>
    </location>
</feature>
<dbReference type="AlphaFoldDB" id="A0A5C5FXX5"/>
<evidence type="ECO:0000256" key="2">
    <source>
        <dbReference type="SAM" id="MobiDB-lite"/>
    </source>
</evidence>
<dbReference type="EMBL" id="SOZI01000042">
    <property type="protein sequence ID" value="TNY21485.1"/>
    <property type="molecule type" value="Genomic_DNA"/>
</dbReference>
<feature type="compositionally biased region" description="Pro residues" evidence="2">
    <location>
        <begin position="198"/>
        <end position="211"/>
    </location>
</feature>
<protein>
    <submittedName>
        <fullName evidence="3">Uncharacterized protein</fullName>
    </submittedName>
</protein>
<feature type="coiled-coil region" evidence="1">
    <location>
        <begin position="536"/>
        <end position="563"/>
    </location>
</feature>
<feature type="compositionally biased region" description="Low complexity" evidence="2">
    <location>
        <begin position="352"/>
        <end position="377"/>
    </location>
</feature>
<evidence type="ECO:0000313" key="4">
    <source>
        <dbReference type="Proteomes" id="UP000311382"/>
    </source>
</evidence>
<feature type="compositionally biased region" description="Low complexity" evidence="2">
    <location>
        <begin position="394"/>
        <end position="405"/>
    </location>
</feature>
<keyword evidence="4" id="KW-1185">Reference proteome</keyword>
<reference evidence="3 4" key="1">
    <citation type="submission" date="2019-03" db="EMBL/GenBank/DDBJ databases">
        <title>Rhodosporidium diobovatum UCD-FST 08-225 genome sequencing, assembly, and annotation.</title>
        <authorList>
            <person name="Fakankun I.U."/>
            <person name="Fristensky B."/>
            <person name="Levin D.B."/>
        </authorList>
    </citation>
    <scope>NUCLEOTIDE SEQUENCE [LARGE SCALE GENOMIC DNA]</scope>
    <source>
        <strain evidence="3 4">UCD-FST 08-225</strain>
    </source>
</reference>
<feature type="region of interest" description="Disordered" evidence="2">
    <location>
        <begin position="226"/>
        <end position="280"/>
    </location>
</feature>
<evidence type="ECO:0000256" key="1">
    <source>
        <dbReference type="SAM" id="Coils"/>
    </source>
</evidence>
<feature type="region of interest" description="Disordered" evidence="2">
    <location>
        <begin position="172"/>
        <end position="211"/>
    </location>
</feature>